<evidence type="ECO:0000313" key="2">
    <source>
        <dbReference type="Proteomes" id="UP000199516"/>
    </source>
</evidence>
<reference evidence="1 2" key="1">
    <citation type="submission" date="2016-10" db="EMBL/GenBank/DDBJ databases">
        <authorList>
            <person name="de Groot N.N."/>
        </authorList>
    </citation>
    <scope>NUCLEOTIDE SEQUENCE [LARGE SCALE GENOMIC DNA]</scope>
    <source>
        <strain evidence="1 2">DSM 23995</strain>
    </source>
</reference>
<dbReference type="NCBIfam" id="NF033225">
    <property type="entry name" value="spore_CmpA"/>
    <property type="match status" value="1"/>
</dbReference>
<dbReference type="AlphaFoldDB" id="A0A1I2DDV3"/>
<dbReference type="Pfam" id="PF26301">
    <property type="entry name" value="spore_CmpA"/>
    <property type="match status" value="1"/>
</dbReference>
<evidence type="ECO:0008006" key="3">
    <source>
        <dbReference type="Google" id="ProtNLM"/>
    </source>
</evidence>
<name>A0A1I2DDV3_9BACI</name>
<dbReference type="OrthoDB" id="2691694at2"/>
<protein>
    <recommendedName>
        <fullName evidence="3">Cortex morphogenetic protein CmpA</fullName>
    </recommendedName>
</protein>
<organism evidence="1 2">
    <name type="scientific">Alteribacillus iranensis</name>
    <dbReference type="NCBI Taxonomy" id="930128"/>
    <lineage>
        <taxon>Bacteria</taxon>
        <taxon>Bacillati</taxon>
        <taxon>Bacillota</taxon>
        <taxon>Bacilli</taxon>
        <taxon>Bacillales</taxon>
        <taxon>Bacillaceae</taxon>
        <taxon>Alteribacillus</taxon>
    </lineage>
</organism>
<evidence type="ECO:0000313" key="1">
    <source>
        <dbReference type="EMBL" id="SFE78765.1"/>
    </source>
</evidence>
<keyword evidence="2" id="KW-1185">Reference proteome</keyword>
<proteinExistence type="predicted"/>
<dbReference type="Proteomes" id="UP000199516">
    <property type="component" value="Unassembled WGS sequence"/>
</dbReference>
<sequence length="48" mass="6200">MPGWFMRQLERAFLEKNRQEIRVLNQCWFDYQYKQRDKNTSRQYVNQR</sequence>
<dbReference type="EMBL" id="FONT01000004">
    <property type="protein sequence ID" value="SFE78765.1"/>
    <property type="molecule type" value="Genomic_DNA"/>
</dbReference>
<dbReference type="InterPro" id="IPR047764">
    <property type="entry name" value="CmpA"/>
</dbReference>
<accession>A0A1I2DDV3</accession>
<dbReference type="RefSeq" id="WP_091661035.1">
    <property type="nucleotide sequence ID" value="NZ_FONT01000004.1"/>
</dbReference>
<gene>
    <name evidence="1" type="ORF">SAMN05192532_10414</name>
</gene>